<dbReference type="Proteomes" id="UP000249324">
    <property type="component" value="Unassembled WGS sequence"/>
</dbReference>
<protein>
    <submittedName>
        <fullName evidence="2">Alpha/beta fold hydrolase</fullName>
    </submittedName>
</protein>
<dbReference type="Pfam" id="PF00561">
    <property type="entry name" value="Abhydrolase_1"/>
    <property type="match status" value="1"/>
</dbReference>
<evidence type="ECO:0000313" key="2">
    <source>
        <dbReference type="EMBL" id="MFO7192809.1"/>
    </source>
</evidence>
<dbReference type="Gene3D" id="3.40.50.1820">
    <property type="entry name" value="alpha/beta hydrolase"/>
    <property type="match status" value="1"/>
</dbReference>
<comment type="caution">
    <text evidence="2">The sequence shown here is derived from an EMBL/GenBank/DDBJ whole genome shotgun (WGS) entry which is preliminary data.</text>
</comment>
<evidence type="ECO:0000259" key="1">
    <source>
        <dbReference type="Pfam" id="PF00561"/>
    </source>
</evidence>
<reference evidence="2 3" key="1">
    <citation type="journal article" date="2021" name="BMC Genomics">
        <title>Genome-resolved metagenome and metatranscriptome analyses of thermophilic composting reveal key bacterial players and their metabolic interactions.</title>
        <authorList>
            <person name="Braga L.P.P."/>
            <person name="Pereira R.V."/>
            <person name="Martins L.F."/>
            <person name="Moura L.M.S."/>
            <person name="Sanchez F.B."/>
            <person name="Patane J.S.L."/>
            <person name="da Silva A.M."/>
            <person name="Setubal J.C."/>
        </authorList>
    </citation>
    <scope>NUCLEOTIDE SEQUENCE [LARGE SCALE GENOMIC DNA]</scope>
    <source>
        <strain evidence="2">ZC4RG45</strain>
    </source>
</reference>
<dbReference type="PRINTS" id="PR00111">
    <property type="entry name" value="ABHYDROLASE"/>
</dbReference>
<dbReference type="PANTHER" id="PTHR43689:SF8">
    <property type="entry name" value="ALPHA_BETA-HYDROLASES SUPERFAMILY PROTEIN"/>
    <property type="match status" value="1"/>
</dbReference>
<dbReference type="GO" id="GO:0016787">
    <property type="term" value="F:hydrolase activity"/>
    <property type="evidence" value="ECO:0007669"/>
    <property type="project" value="UniProtKB-KW"/>
</dbReference>
<sequence>MADPGVAGGGYDSAWDDLELPELDEHLPPWPGTVEESGGVRLHVRRTEPELTPDGAPTAVYVHGLGGSSTNWTDLGRLLAPWARGVAVDLPGFGLSEPEDGFDYSLRAHADRVARFVRGFGDGPVHVLGNSMGGAIAILLAARWPELVRSVTLVSPAVPDLRPSIKRLSDPRLALAYLPVIGTRARQQLIAMTPEQRVRQVIELCYHDPSRLPPHRLAEMVEEYRQRSGHAWAVTAMGRSTLGIVRDWVARGPRSLWRALEEITAPSLVVWGERDRVISARKAVRTVRALRRGRLLMLPDTGHVAQMEQPRRVAQATVELWREAEAGR</sequence>
<gene>
    <name evidence="2" type="ORF">DIU77_011260</name>
</gene>
<dbReference type="SUPFAM" id="SSF53474">
    <property type="entry name" value="alpha/beta-Hydrolases"/>
    <property type="match status" value="1"/>
</dbReference>
<dbReference type="EMBL" id="QGUI02000132">
    <property type="protein sequence ID" value="MFO7192809.1"/>
    <property type="molecule type" value="Genomic_DNA"/>
</dbReference>
<name>A0ABD6FG60_9PSEU</name>
<dbReference type="PANTHER" id="PTHR43689">
    <property type="entry name" value="HYDROLASE"/>
    <property type="match status" value="1"/>
</dbReference>
<keyword evidence="2" id="KW-0378">Hydrolase</keyword>
<feature type="domain" description="AB hydrolase-1" evidence="1">
    <location>
        <begin position="60"/>
        <end position="310"/>
    </location>
</feature>
<dbReference type="InterPro" id="IPR029058">
    <property type="entry name" value="AB_hydrolase_fold"/>
</dbReference>
<dbReference type="AlphaFoldDB" id="A0ABD6FG60"/>
<evidence type="ECO:0000313" key="3">
    <source>
        <dbReference type="Proteomes" id="UP000249324"/>
    </source>
</evidence>
<accession>A0ABD6FG60</accession>
<organism evidence="2 3">
    <name type="scientific">Thermocrispum agreste</name>
    <dbReference type="NCBI Taxonomy" id="37925"/>
    <lineage>
        <taxon>Bacteria</taxon>
        <taxon>Bacillati</taxon>
        <taxon>Actinomycetota</taxon>
        <taxon>Actinomycetes</taxon>
        <taxon>Pseudonocardiales</taxon>
        <taxon>Pseudonocardiaceae</taxon>
        <taxon>Thermocrispum</taxon>
    </lineage>
</organism>
<proteinExistence type="predicted"/>
<dbReference type="InterPro" id="IPR000073">
    <property type="entry name" value="AB_hydrolase_1"/>
</dbReference>